<dbReference type="PANTHER" id="PTHR30143">
    <property type="entry name" value="ACID HYDRATASE"/>
    <property type="match status" value="1"/>
</dbReference>
<evidence type="ECO:0000313" key="3">
    <source>
        <dbReference type="EMBL" id="QDQ96082.1"/>
    </source>
</evidence>
<proteinExistence type="predicted"/>
<reference evidence="3 4" key="1">
    <citation type="submission" date="2019-07" db="EMBL/GenBank/DDBJ databases">
        <title>Tomitella cavernea sp. nov., an actinomycete isolated from soil.</title>
        <authorList>
            <person name="Cheng J."/>
        </authorList>
    </citation>
    <scope>NUCLEOTIDE SEQUENCE [LARGE SCALE GENOMIC DNA]</scope>
    <source>
        <strain evidence="3 4">HY188</strain>
    </source>
</reference>
<accession>A0A516WZ27</accession>
<dbReference type="AlphaFoldDB" id="A0A516WZ27"/>
<reference evidence="3 4" key="2">
    <citation type="submission" date="2019-07" db="EMBL/GenBank/DDBJ databases">
        <authorList>
            <person name="Huang Y."/>
        </authorList>
    </citation>
    <scope>NUCLEOTIDE SEQUENCE [LARGE SCALE GENOMIC DNA]</scope>
    <source>
        <strain evidence="3 4">HY188</strain>
    </source>
</reference>
<dbReference type="InterPro" id="IPR011234">
    <property type="entry name" value="Fumarylacetoacetase-like_C"/>
</dbReference>
<evidence type="ECO:0000313" key="4">
    <source>
        <dbReference type="Proteomes" id="UP000317344"/>
    </source>
</evidence>
<dbReference type="SUPFAM" id="SSF56529">
    <property type="entry name" value="FAH"/>
    <property type="match status" value="1"/>
</dbReference>
<dbReference type="InterPro" id="IPR050772">
    <property type="entry name" value="Hydratase-Decarb/MhpD_sf"/>
</dbReference>
<dbReference type="InterPro" id="IPR036663">
    <property type="entry name" value="Fumarylacetoacetase_C_sf"/>
</dbReference>
<dbReference type="OrthoDB" id="9792137at2"/>
<gene>
    <name evidence="3" type="ORF">FO059_00395</name>
</gene>
<dbReference type="GO" id="GO:0008684">
    <property type="term" value="F:2-oxopent-4-enoate hydratase activity"/>
    <property type="evidence" value="ECO:0007669"/>
    <property type="project" value="TreeGrafter"/>
</dbReference>
<name>A0A516WZ27_9ACTN</name>
<protein>
    <submittedName>
        <fullName evidence="3">2-keto-4-pentenoate hydratase</fullName>
    </submittedName>
</protein>
<dbReference type="KEGG" id="toy:FO059_00395"/>
<dbReference type="Pfam" id="PF01557">
    <property type="entry name" value="FAA_hydrolase"/>
    <property type="match status" value="1"/>
</dbReference>
<feature type="domain" description="Fumarylacetoacetase-like C-terminal" evidence="2">
    <location>
        <begin position="108"/>
        <end position="272"/>
    </location>
</feature>
<dbReference type="Gene3D" id="3.90.850.10">
    <property type="entry name" value="Fumarylacetoacetase-like, C-terminal domain"/>
    <property type="match status" value="1"/>
</dbReference>
<organism evidence="3 4">
    <name type="scientific">Tomitella fengzijianii</name>
    <dbReference type="NCBI Taxonomy" id="2597660"/>
    <lineage>
        <taxon>Bacteria</taxon>
        <taxon>Bacillati</taxon>
        <taxon>Actinomycetota</taxon>
        <taxon>Actinomycetes</taxon>
        <taxon>Mycobacteriales</taxon>
        <taxon>Tomitella</taxon>
    </lineage>
</organism>
<dbReference type="EMBL" id="CP041765">
    <property type="protein sequence ID" value="QDQ96082.1"/>
    <property type="molecule type" value="Genomic_DNA"/>
</dbReference>
<dbReference type="PANTHER" id="PTHR30143:SF0">
    <property type="entry name" value="2-KETO-4-PENTENOATE HYDRATASE"/>
    <property type="match status" value="1"/>
</dbReference>
<evidence type="ECO:0000256" key="1">
    <source>
        <dbReference type="ARBA" id="ARBA00023239"/>
    </source>
</evidence>
<sequence length="284" mass="29717">MTQSIDGADSPTAEQLAAEEKAAARLLDALNSRVACNPVREFIGSTDLPAAYRVQERLTQGRVAGGAKIVGRKIGLTSKAVQAQMGVDQPDFGVLFDDMDYAPGHIVPMGHLLQPKAEAEVAFVLAKDLADGDLDAEQIRGAIDYGMPAIEICDSRIDGWDIHFGDTVADNASAGVYVLGSARKSLDEFTPVEVGMKMLINGEEVSSGTGADCLGDPLNAVAWLARAARDFGEPLRAGQVILSGALGPMRPISPGDEVAVEITGLGSVTARFSGGAESYEGNDK</sequence>
<evidence type="ECO:0000259" key="2">
    <source>
        <dbReference type="Pfam" id="PF01557"/>
    </source>
</evidence>
<keyword evidence="4" id="KW-1185">Reference proteome</keyword>
<dbReference type="GO" id="GO:0005737">
    <property type="term" value="C:cytoplasm"/>
    <property type="evidence" value="ECO:0007669"/>
    <property type="project" value="TreeGrafter"/>
</dbReference>
<dbReference type="Proteomes" id="UP000317344">
    <property type="component" value="Chromosome"/>
</dbReference>
<dbReference type="RefSeq" id="WP_143905419.1">
    <property type="nucleotide sequence ID" value="NZ_CP041765.1"/>
</dbReference>
<keyword evidence="1" id="KW-0456">Lyase</keyword>